<dbReference type="InterPro" id="IPR036397">
    <property type="entry name" value="RNaseH_sf"/>
</dbReference>
<dbReference type="PANTHER" id="PTHR19303">
    <property type="entry name" value="TRANSPOSON"/>
    <property type="match status" value="1"/>
</dbReference>
<evidence type="ECO:0000313" key="4">
    <source>
        <dbReference type="EnsemblMetazoa" id="HelroP172842"/>
    </source>
</evidence>
<dbReference type="Gene3D" id="3.30.420.10">
    <property type="entry name" value="Ribonuclease H-like superfamily/Ribonuclease H"/>
    <property type="match status" value="1"/>
</dbReference>
<dbReference type="HOGENOM" id="CLU_013929_10_5_1"/>
<dbReference type="OrthoDB" id="6068826at2759"/>
<dbReference type="InterPro" id="IPR050863">
    <property type="entry name" value="CenT-Element_Derived"/>
</dbReference>
<dbReference type="GO" id="GO:0003677">
    <property type="term" value="F:DNA binding"/>
    <property type="evidence" value="ECO:0000318"/>
    <property type="project" value="GO_Central"/>
</dbReference>
<reference evidence="3 5" key="2">
    <citation type="journal article" date="2013" name="Nature">
        <title>Insights into bilaterian evolution from three spiralian genomes.</title>
        <authorList>
            <person name="Simakov O."/>
            <person name="Marletaz F."/>
            <person name="Cho S.J."/>
            <person name="Edsinger-Gonzales E."/>
            <person name="Havlak P."/>
            <person name="Hellsten U."/>
            <person name="Kuo D.H."/>
            <person name="Larsson T."/>
            <person name="Lv J."/>
            <person name="Arendt D."/>
            <person name="Savage R."/>
            <person name="Osoegawa K."/>
            <person name="de Jong P."/>
            <person name="Grimwood J."/>
            <person name="Chapman J.A."/>
            <person name="Shapiro H."/>
            <person name="Aerts A."/>
            <person name="Otillar R.P."/>
            <person name="Terry A.Y."/>
            <person name="Boore J.L."/>
            <person name="Grigoriev I.V."/>
            <person name="Lindberg D.R."/>
            <person name="Seaver E.C."/>
            <person name="Weisblat D.A."/>
            <person name="Putnam N.H."/>
            <person name="Rokhsar D.S."/>
        </authorList>
    </citation>
    <scope>NUCLEOTIDE SEQUENCE</scope>
</reference>
<evidence type="ECO:0000313" key="5">
    <source>
        <dbReference type="Proteomes" id="UP000015101"/>
    </source>
</evidence>
<dbReference type="Pfam" id="PF03184">
    <property type="entry name" value="DDE_1"/>
    <property type="match status" value="1"/>
</dbReference>
<keyword evidence="5" id="KW-1185">Reference proteome</keyword>
<dbReference type="EnsemblMetazoa" id="HelroT172842">
    <property type="protein sequence ID" value="HelroP172842"/>
    <property type="gene ID" value="HelroG172842"/>
</dbReference>
<dbReference type="InParanoid" id="T1F601"/>
<dbReference type="KEGG" id="hro:HELRODRAFT_172842"/>
<dbReference type="Pfam" id="PF05225">
    <property type="entry name" value="HTH_psq"/>
    <property type="match status" value="1"/>
</dbReference>
<dbReference type="CDD" id="cd15517">
    <property type="entry name" value="PHD_TCF19_like"/>
    <property type="match status" value="1"/>
</dbReference>
<accession>T1F601</accession>
<dbReference type="GeneID" id="20204250"/>
<dbReference type="OMA" id="CIWHHNG"/>
<evidence type="ECO:0000313" key="3">
    <source>
        <dbReference type="EMBL" id="ESO04455.1"/>
    </source>
</evidence>
<dbReference type="PANTHER" id="PTHR19303:SF71">
    <property type="entry name" value="ZINC FINGER PHD-TYPE DOMAIN-CONTAINING PROTEIN"/>
    <property type="match status" value="1"/>
</dbReference>
<feature type="domain" description="DDE-1" evidence="1">
    <location>
        <begin position="216"/>
        <end position="355"/>
    </location>
</feature>
<dbReference type="EMBL" id="AMQM01004377">
    <property type="status" value="NOT_ANNOTATED_CDS"/>
    <property type="molecule type" value="Genomic_DNA"/>
</dbReference>
<feature type="domain" description="HTH psq-type" evidence="2">
    <location>
        <begin position="17"/>
        <end position="50"/>
    </location>
</feature>
<proteinExistence type="predicted"/>
<sequence length="560" mass="63707">MIRNYIRKSTRCSSYNDESLKIAVESVTNGMPLKTAVKKYGVPARTLKRHQMAMTKFPGKIKLGHFHSIFTKDQELELVEIIKSMEKSLFGMTTTDVRKVAFEFAEKMKLSHPFKVEMKMAGIDWMYGFLKRHPTLSIRKPEAINLSRLVGFNKEQVKIFFDIYLETLNNGNYNAMKIWNVDETGISTVQKPVKIVGSKGSRQIGKITSGERGHTVTVLCSMNAAGIFIPPMFIFPRKRIVDSLMNDSPPQSIGTCTPSGWSDSECFMKWLRHFISIVKPSVNDKHLILLDGHHSHKTLESVMFAQENGIEMLTFPPHCTHKLQPLDKTFFKSLKSFYNSSADSWMMTNKGRRITFYEIATIFKTAYFKSLTIDKAVNGFASTGLWPPNMNVFSDEDFHPSNLTDEPLPSSALDLNLHSNSLIETIESVVEDDPNQSISSKSLLESIVGPIKSSTPRGRKRKSERATLLTSSPNKKLLQEKDDQNCKKIKRSKDLLDKKSKTVKRTKDTTPCGTCTQIFCKDVTGRQWIKCQKYCIWHHNGCQGLEEDYNDIFICIECDD</sequence>
<dbReference type="GO" id="GO:0005634">
    <property type="term" value="C:nucleus"/>
    <property type="evidence" value="ECO:0000318"/>
    <property type="project" value="GO_Central"/>
</dbReference>
<dbReference type="RefSeq" id="XP_009017724.1">
    <property type="nucleotide sequence ID" value="XM_009019476.1"/>
</dbReference>
<dbReference type="InterPro" id="IPR007889">
    <property type="entry name" value="HTH_Psq"/>
</dbReference>
<dbReference type="Proteomes" id="UP000015101">
    <property type="component" value="Unassembled WGS sequence"/>
</dbReference>
<evidence type="ECO:0000259" key="2">
    <source>
        <dbReference type="Pfam" id="PF05225"/>
    </source>
</evidence>
<reference evidence="5" key="1">
    <citation type="submission" date="2012-12" db="EMBL/GenBank/DDBJ databases">
        <authorList>
            <person name="Hellsten U."/>
            <person name="Grimwood J."/>
            <person name="Chapman J.A."/>
            <person name="Shapiro H."/>
            <person name="Aerts A."/>
            <person name="Otillar R.P."/>
            <person name="Terry A.Y."/>
            <person name="Boore J.L."/>
            <person name="Simakov O."/>
            <person name="Marletaz F."/>
            <person name="Cho S.-J."/>
            <person name="Edsinger-Gonzales E."/>
            <person name="Havlak P."/>
            <person name="Kuo D.-H."/>
            <person name="Larsson T."/>
            <person name="Lv J."/>
            <person name="Arendt D."/>
            <person name="Savage R."/>
            <person name="Osoegawa K."/>
            <person name="de Jong P."/>
            <person name="Lindberg D.R."/>
            <person name="Seaver E.C."/>
            <person name="Weisblat D.A."/>
            <person name="Putnam N.H."/>
            <person name="Grigoriev I.V."/>
            <person name="Rokhsar D.S."/>
        </authorList>
    </citation>
    <scope>NUCLEOTIDE SEQUENCE</scope>
</reference>
<organism evidence="4 5">
    <name type="scientific">Helobdella robusta</name>
    <name type="common">Californian leech</name>
    <dbReference type="NCBI Taxonomy" id="6412"/>
    <lineage>
        <taxon>Eukaryota</taxon>
        <taxon>Metazoa</taxon>
        <taxon>Spiralia</taxon>
        <taxon>Lophotrochozoa</taxon>
        <taxon>Annelida</taxon>
        <taxon>Clitellata</taxon>
        <taxon>Hirudinea</taxon>
        <taxon>Rhynchobdellida</taxon>
        <taxon>Glossiphoniidae</taxon>
        <taxon>Helobdella</taxon>
    </lineage>
</organism>
<evidence type="ECO:0000259" key="1">
    <source>
        <dbReference type="Pfam" id="PF03184"/>
    </source>
</evidence>
<dbReference type="AlphaFoldDB" id="T1F601"/>
<reference evidence="4" key="3">
    <citation type="submission" date="2015-06" db="UniProtKB">
        <authorList>
            <consortium name="EnsemblMetazoa"/>
        </authorList>
    </citation>
    <scope>IDENTIFICATION</scope>
</reference>
<dbReference type="CTD" id="20204250"/>
<dbReference type="eggNOG" id="KOG3105">
    <property type="taxonomic scope" value="Eukaryota"/>
</dbReference>
<evidence type="ECO:0008006" key="6">
    <source>
        <dbReference type="Google" id="ProtNLM"/>
    </source>
</evidence>
<dbReference type="InterPro" id="IPR004875">
    <property type="entry name" value="DDE_SF_endonuclease_dom"/>
</dbReference>
<gene>
    <name evidence="4" type="primary">20204250</name>
    <name evidence="3" type="ORF">HELRODRAFT_172842</name>
</gene>
<name>T1F601_HELRO</name>
<protein>
    <recommendedName>
        <fullName evidence="6">DDE-1 domain-containing protein</fullName>
    </recommendedName>
</protein>
<dbReference type="EMBL" id="KB096502">
    <property type="protein sequence ID" value="ESO04455.1"/>
    <property type="molecule type" value="Genomic_DNA"/>
</dbReference>
<dbReference type="Gene3D" id="1.10.10.60">
    <property type="entry name" value="Homeodomain-like"/>
    <property type="match status" value="1"/>
</dbReference>